<evidence type="ECO:0000256" key="1">
    <source>
        <dbReference type="SAM" id="MobiDB-lite"/>
    </source>
</evidence>
<dbReference type="SUPFAM" id="SSF54236">
    <property type="entry name" value="Ubiquitin-like"/>
    <property type="match status" value="1"/>
</dbReference>
<feature type="region of interest" description="Disordered" evidence="1">
    <location>
        <begin position="1"/>
        <end position="39"/>
    </location>
</feature>
<dbReference type="InterPro" id="IPR029071">
    <property type="entry name" value="Ubiquitin-like_domsf"/>
</dbReference>
<dbReference type="AlphaFoldDB" id="R7VZP4"/>
<accession>R7VZP4</accession>
<protein>
    <recommendedName>
        <fullName evidence="3">Ubiquitin-like domain-containing protein</fullName>
    </recommendedName>
</protein>
<organism evidence="2">
    <name type="scientific">Aegilops tauschii</name>
    <name type="common">Tausch's goatgrass</name>
    <name type="synonym">Aegilops squarrosa</name>
    <dbReference type="NCBI Taxonomy" id="37682"/>
    <lineage>
        <taxon>Eukaryota</taxon>
        <taxon>Viridiplantae</taxon>
        <taxon>Streptophyta</taxon>
        <taxon>Embryophyta</taxon>
        <taxon>Tracheophyta</taxon>
        <taxon>Spermatophyta</taxon>
        <taxon>Magnoliopsida</taxon>
        <taxon>Liliopsida</taxon>
        <taxon>Poales</taxon>
        <taxon>Poaceae</taxon>
        <taxon>BOP clade</taxon>
        <taxon>Pooideae</taxon>
        <taxon>Triticodae</taxon>
        <taxon>Triticeae</taxon>
        <taxon>Triticinae</taxon>
        <taxon>Aegilops</taxon>
    </lineage>
</organism>
<dbReference type="Gene3D" id="3.10.20.90">
    <property type="entry name" value="Phosphatidylinositol 3-kinase Catalytic Subunit, Chain A, domain 1"/>
    <property type="match status" value="1"/>
</dbReference>
<dbReference type="EnsemblPlants" id="EMT02004">
    <property type="protein sequence ID" value="EMT02004"/>
    <property type="gene ID" value="F775_22776"/>
</dbReference>
<feature type="compositionally biased region" description="Acidic residues" evidence="1">
    <location>
        <begin position="15"/>
        <end position="36"/>
    </location>
</feature>
<dbReference type="CDD" id="cd01763">
    <property type="entry name" value="Ubl_SUMO_like"/>
    <property type="match status" value="1"/>
</dbReference>
<name>R7VZP4_AEGTA</name>
<dbReference type="PANTHER" id="PTHR10562">
    <property type="entry name" value="SMALL UBIQUITIN-RELATED MODIFIER"/>
    <property type="match status" value="1"/>
</dbReference>
<evidence type="ECO:0008006" key="3">
    <source>
        <dbReference type="Google" id="ProtNLM"/>
    </source>
</evidence>
<sequence length="124" mass="14194">MARTGRRRARKEDSTTEEEEEEEEDSTEEEEEEEDSKAEVPLLITLKVVGQKRALRHTMRMDDKLQVLQDVWYHKVDVTHGTGVFMIDGSKFSAKSTPDDLELEDGDLVDFFEHMDGGALVALH</sequence>
<proteinExistence type="predicted"/>
<evidence type="ECO:0000313" key="2">
    <source>
        <dbReference type="EnsemblPlants" id="EMT02004"/>
    </source>
</evidence>
<reference evidence="2" key="1">
    <citation type="submission" date="2015-06" db="UniProtKB">
        <authorList>
            <consortium name="EnsemblPlants"/>
        </authorList>
    </citation>
    <scope>IDENTIFICATION</scope>
</reference>